<feature type="region of interest" description="Disordered" evidence="2">
    <location>
        <begin position="133"/>
        <end position="160"/>
    </location>
</feature>
<evidence type="ECO:0000313" key="4">
    <source>
        <dbReference type="Proteomes" id="UP000284006"/>
    </source>
</evidence>
<dbReference type="PANTHER" id="PTHR48228">
    <property type="entry name" value="SUCCINYL-COA--D-CITRAMALATE COA-TRANSFERASE"/>
    <property type="match status" value="1"/>
</dbReference>
<dbReference type="OrthoDB" id="9058532at2"/>
<organism evidence="3 4">
    <name type="scientific">Massilia cavernae</name>
    <dbReference type="NCBI Taxonomy" id="2320864"/>
    <lineage>
        <taxon>Bacteria</taxon>
        <taxon>Pseudomonadati</taxon>
        <taxon>Pseudomonadota</taxon>
        <taxon>Betaproteobacteria</taxon>
        <taxon>Burkholderiales</taxon>
        <taxon>Oxalobacteraceae</taxon>
        <taxon>Telluria group</taxon>
        <taxon>Massilia</taxon>
    </lineage>
</organism>
<dbReference type="Pfam" id="PF02515">
    <property type="entry name" value="CoA_transf_3"/>
    <property type="match status" value="2"/>
</dbReference>
<evidence type="ECO:0000256" key="2">
    <source>
        <dbReference type="SAM" id="MobiDB-lite"/>
    </source>
</evidence>
<proteinExistence type="predicted"/>
<keyword evidence="4" id="KW-1185">Reference proteome</keyword>
<dbReference type="Proteomes" id="UP000284006">
    <property type="component" value="Unassembled WGS sequence"/>
</dbReference>
<dbReference type="SUPFAM" id="SSF89796">
    <property type="entry name" value="CoA-transferase family III (CaiB/BaiF)"/>
    <property type="match status" value="2"/>
</dbReference>
<dbReference type="InterPro" id="IPR050509">
    <property type="entry name" value="CoA-transferase_III"/>
</dbReference>
<sequence length="542" mass="57498">MGRGSWCEVEKPTPNTRFVIPKDPIPLIFRCADGVFIHLVIGAAGSKYKMYQALEIDDPSVSPNDSGMPTPTSDPKNFYGNIDLLAAHAAKKSSTELLERIWALGLPAEPVLAPGMCWDEPQVQHNGIIATDADGTRHVGHPMKTSASPAPYKEPRKAANPRPLDGVRVVDFGAFVAGPFASVVLADLGADIIKVETPAGDPNRSMYRWYTVANRGKRAITIDLKNPEGQALARDLCASADIVTNNFRSGVSARLGIDVASLHALKPELIVLESPGYGSSGPLADRAAFDMVMQAFCGHEHRGGGEGNEPLWNRTSMVDFTGGFLGAVGTLAALYYRTRHGDGATIDCPLVNAGIALLSDLVQWPDGRFEGGAPLNPTRTGYRPAEALYQATDGWIALAVRGRKAAAALATALGLDGRLDPDPLQWGAQEAAAVGAAIGAQACASAIATLEAAGVWVELCRRDGDQALLNDPALQAANTVQVSTHPQFGEVRELGAMVRFSRSSAGHRRHAPLRGESTRELLAELGRSASDIDALAERKIVA</sequence>
<gene>
    <name evidence="3" type="ORF">D3872_24780</name>
</gene>
<accession>A0A418X744</accession>
<dbReference type="EMBL" id="QYUP01000198">
    <property type="protein sequence ID" value="RJG08287.1"/>
    <property type="molecule type" value="Genomic_DNA"/>
</dbReference>
<protein>
    <submittedName>
        <fullName evidence="3">CoA transferase</fullName>
    </submittedName>
</protein>
<dbReference type="InterPro" id="IPR003673">
    <property type="entry name" value="CoA-Trfase_fam_III"/>
</dbReference>
<dbReference type="PANTHER" id="PTHR48228:SF6">
    <property type="entry name" value="L-CARNITINE COA-TRANSFERASE"/>
    <property type="match status" value="1"/>
</dbReference>
<dbReference type="Gene3D" id="3.30.1540.10">
    <property type="entry name" value="formyl-coa transferase, domain 3"/>
    <property type="match status" value="2"/>
</dbReference>
<evidence type="ECO:0000313" key="3">
    <source>
        <dbReference type="EMBL" id="RJG08287.1"/>
    </source>
</evidence>
<keyword evidence="1 3" id="KW-0808">Transferase</keyword>
<name>A0A418X744_9BURK</name>
<dbReference type="RefSeq" id="WP_119813262.1">
    <property type="nucleotide sequence ID" value="NZ_QYUP01000198.1"/>
</dbReference>
<reference evidence="3 4" key="1">
    <citation type="submission" date="2018-09" db="EMBL/GenBank/DDBJ databases">
        <authorList>
            <person name="Zhu H."/>
        </authorList>
    </citation>
    <scope>NUCLEOTIDE SEQUENCE [LARGE SCALE GENOMIC DNA]</scope>
    <source>
        <strain evidence="3 4">K1S02-61</strain>
    </source>
</reference>
<dbReference type="Gene3D" id="3.40.50.10540">
    <property type="entry name" value="Crotonobetainyl-coa:carnitine coa-transferase, domain 1"/>
    <property type="match status" value="2"/>
</dbReference>
<dbReference type="InterPro" id="IPR023606">
    <property type="entry name" value="CoA-Trfase_III_dom_1_sf"/>
</dbReference>
<comment type="caution">
    <text evidence="3">The sequence shown here is derived from an EMBL/GenBank/DDBJ whole genome shotgun (WGS) entry which is preliminary data.</text>
</comment>
<dbReference type="GO" id="GO:0016740">
    <property type="term" value="F:transferase activity"/>
    <property type="evidence" value="ECO:0007669"/>
    <property type="project" value="UniProtKB-KW"/>
</dbReference>
<dbReference type="AlphaFoldDB" id="A0A418X744"/>
<evidence type="ECO:0000256" key="1">
    <source>
        <dbReference type="ARBA" id="ARBA00022679"/>
    </source>
</evidence>
<dbReference type="InterPro" id="IPR044855">
    <property type="entry name" value="CoA-Trfase_III_dom3_sf"/>
</dbReference>